<dbReference type="InterPro" id="IPR016084">
    <property type="entry name" value="Haem_Oase-like_multi-hlx"/>
</dbReference>
<dbReference type="Proteomes" id="UP000690515">
    <property type="component" value="Unassembled WGS sequence"/>
</dbReference>
<protein>
    <submittedName>
        <fullName evidence="1">Iron-containing redox enzyme family protein</fullName>
    </submittedName>
</protein>
<dbReference type="EMBL" id="JAGSOY010000019">
    <property type="protein sequence ID" value="MBU2711443.1"/>
    <property type="molecule type" value="Genomic_DNA"/>
</dbReference>
<evidence type="ECO:0000313" key="1">
    <source>
        <dbReference type="EMBL" id="MBU2711443.1"/>
    </source>
</evidence>
<accession>A0ABS5ZBK7</accession>
<comment type="caution">
    <text evidence="1">The sequence shown here is derived from an EMBL/GenBank/DDBJ whole genome shotgun (WGS) entry which is preliminary data.</text>
</comment>
<keyword evidence="2" id="KW-1185">Reference proteome</keyword>
<gene>
    <name evidence="1" type="ORF">KCG35_10265</name>
</gene>
<reference evidence="1 2" key="1">
    <citation type="submission" date="2021-04" db="EMBL/GenBank/DDBJ databases">
        <authorList>
            <person name="Pira H."/>
            <person name="Risdian C."/>
            <person name="Wink J."/>
        </authorList>
    </citation>
    <scope>NUCLEOTIDE SEQUENCE [LARGE SCALE GENOMIC DNA]</scope>
    <source>
        <strain evidence="1 2">WH53</strain>
    </source>
</reference>
<sequence length="245" mass="28113">MTKEEIKQKLTELNEKLAQVWDEILSASELVQAINEKRIDQRLFALYMLETYHYTRHNARNQALVGVRSFQAAPSYVKFCFDHAAEETGHELMALHDVKSMGLNIEEKDLPPALPATEVLIGYLYWISMQGNPLQRLGYSFWAENCYQYINPIINSLQEQLGLKSSQLTFFIAHSTIDEKHAEEVNNMIITHCKTEDDLKAVEKVMETSLRLTGQLLNAVYDVYSSLEKGSSGTYQFLNVLKKIK</sequence>
<proteinExistence type="predicted"/>
<name>A0ABS5ZBK7_9GAMM</name>
<evidence type="ECO:0000313" key="2">
    <source>
        <dbReference type="Proteomes" id="UP000690515"/>
    </source>
</evidence>
<organism evidence="1 2">
    <name type="scientific">Zooshikella harenae</name>
    <dbReference type="NCBI Taxonomy" id="2827238"/>
    <lineage>
        <taxon>Bacteria</taxon>
        <taxon>Pseudomonadati</taxon>
        <taxon>Pseudomonadota</taxon>
        <taxon>Gammaproteobacteria</taxon>
        <taxon>Oceanospirillales</taxon>
        <taxon>Zooshikellaceae</taxon>
        <taxon>Zooshikella</taxon>
    </lineage>
</organism>
<dbReference type="Pfam" id="PF14518">
    <property type="entry name" value="Haem_oxygenas_2"/>
    <property type="match status" value="1"/>
</dbReference>
<dbReference type="SUPFAM" id="SSF48613">
    <property type="entry name" value="Heme oxygenase-like"/>
    <property type="match status" value="1"/>
</dbReference>
<dbReference type="RefSeq" id="WP_215819601.1">
    <property type="nucleotide sequence ID" value="NZ_JAGSOY010000019.1"/>
</dbReference>
<dbReference type="Gene3D" id="1.20.910.10">
    <property type="entry name" value="Heme oxygenase-like"/>
    <property type="match status" value="1"/>
</dbReference>